<dbReference type="RefSeq" id="WP_142506241.1">
    <property type="nucleotide sequence ID" value="NZ_FXTI01000009.1"/>
</dbReference>
<protein>
    <submittedName>
        <fullName evidence="1">ChaB protein</fullName>
    </submittedName>
</protein>
<sequence>MSQEEVEDLELHDQVKAHLSYRAAQIYSTAYQLIWMHVSGEQGEREEIAHQVAWDRLKDEYIKRSKRIRLHSNIGQWSRN</sequence>
<reference evidence="1 2" key="1">
    <citation type="submission" date="2017-05" db="EMBL/GenBank/DDBJ databases">
        <authorList>
            <person name="Varghese N."/>
            <person name="Submissions S."/>
        </authorList>
    </citation>
    <scope>NUCLEOTIDE SEQUENCE [LARGE SCALE GENOMIC DNA]</scope>
    <source>
        <strain evidence="1 2">DSM 45474</strain>
    </source>
</reference>
<dbReference type="OrthoDB" id="73307at2"/>
<dbReference type="SUPFAM" id="SSF140376">
    <property type="entry name" value="ChaB-like"/>
    <property type="match status" value="1"/>
</dbReference>
<organism evidence="1 2">
    <name type="scientific">Melghirimyces algeriensis</name>
    <dbReference type="NCBI Taxonomy" id="910412"/>
    <lineage>
        <taxon>Bacteria</taxon>
        <taxon>Bacillati</taxon>
        <taxon>Bacillota</taxon>
        <taxon>Bacilli</taxon>
        <taxon>Bacillales</taxon>
        <taxon>Thermoactinomycetaceae</taxon>
        <taxon>Melghirimyces</taxon>
    </lineage>
</organism>
<evidence type="ECO:0000313" key="1">
    <source>
        <dbReference type="EMBL" id="SMO83936.1"/>
    </source>
</evidence>
<proteinExistence type="predicted"/>
<dbReference type="InterPro" id="IPR009317">
    <property type="entry name" value="ChaB"/>
</dbReference>
<name>A0A521EJ60_9BACL</name>
<dbReference type="Proteomes" id="UP000315636">
    <property type="component" value="Unassembled WGS sequence"/>
</dbReference>
<evidence type="ECO:0000313" key="2">
    <source>
        <dbReference type="Proteomes" id="UP000315636"/>
    </source>
</evidence>
<gene>
    <name evidence="1" type="ORF">SAMN06264849_109102</name>
</gene>
<dbReference type="Pfam" id="PF06150">
    <property type="entry name" value="ChaB"/>
    <property type="match status" value="1"/>
</dbReference>
<dbReference type="InterPro" id="IPR037205">
    <property type="entry name" value="ChaB_sf"/>
</dbReference>
<accession>A0A521EJ60</accession>
<dbReference type="Gene3D" id="1.10.1740.70">
    <property type="entry name" value="ChaB"/>
    <property type="match status" value="1"/>
</dbReference>
<dbReference type="EMBL" id="FXTI01000009">
    <property type="protein sequence ID" value="SMO83936.1"/>
    <property type="molecule type" value="Genomic_DNA"/>
</dbReference>
<keyword evidence="2" id="KW-1185">Reference proteome</keyword>
<dbReference type="AlphaFoldDB" id="A0A521EJ60"/>